<evidence type="ECO:0000256" key="3">
    <source>
        <dbReference type="PROSITE-ProRule" id="PRU00023"/>
    </source>
</evidence>
<dbReference type="PANTHER" id="PTHR24173">
    <property type="entry name" value="ANKYRIN REPEAT CONTAINING"/>
    <property type="match status" value="1"/>
</dbReference>
<evidence type="ECO:0000256" key="2">
    <source>
        <dbReference type="ARBA" id="ARBA00023043"/>
    </source>
</evidence>
<proteinExistence type="predicted"/>
<dbReference type="PANTHER" id="PTHR24173:SF74">
    <property type="entry name" value="ANKYRIN REPEAT DOMAIN-CONTAINING PROTEIN 16"/>
    <property type="match status" value="1"/>
</dbReference>
<dbReference type="Pfam" id="PF12796">
    <property type="entry name" value="Ank_2"/>
    <property type="match status" value="1"/>
</dbReference>
<dbReference type="InterPro" id="IPR002110">
    <property type="entry name" value="Ankyrin_rpt"/>
</dbReference>
<name>A0A914KJK1_MELIC</name>
<dbReference type="WBParaSite" id="Minc3s00024g01555">
    <property type="protein sequence ID" value="Minc3s00024g01555"/>
    <property type="gene ID" value="Minc3s00024g01555"/>
</dbReference>
<dbReference type="SMART" id="SM00248">
    <property type="entry name" value="ANK"/>
    <property type="match status" value="1"/>
</dbReference>
<dbReference type="Gene3D" id="1.25.40.20">
    <property type="entry name" value="Ankyrin repeat-containing domain"/>
    <property type="match status" value="1"/>
</dbReference>
<dbReference type="Proteomes" id="UP000887563">
    <property type="component" value="Unplaced"/>
</dbReference>
<accession>A0A914KJK1</accession>
<dbReference type="SUPFAM" id="SSF48403">
    <property type="entry name" value="Ankyrin repeat"/>
    <property type="match status" value="1"/>
</dbReference>
<reference evidence="5" key="1">
    <citation type="submission" date="2022-11" db="UniProtKB">
        <authorList>
            <consortium name="WormBaseParasite"/>
        </authorList>
    </citation>
    <scope>IDENTIFICATION</scope>
</reference>
<feature type="repeat" description="ANK" evidence="3">
    <location>
        <begin position="65"/>
        <end position="97"/>
    </location>
</feature>
<evidence type="ECO:0000313" key="4">
    <source>
        <dbReference type="Proteomes" id="UP000887563"/>
    </source>
</evidence>
<organism evidence="4 5">
    <name type="scientific">Meloidogyne incognita</name>
    <name type="common">Southern root-knot nematode worm</name>
    <name type="synonym">Oxyuris incognita</name>
    <dbReference type="NCBI Taxonomy" id="6306"/>
    <lineage>
        <taxon>Eukaryota</taxon>
        <taxon>Metazoa</taxon>
        <taxon>Ecdysozoa</taxon>
        <taxon>Nematoda</taxon>
        <taxon>Chromadorea</taxon>
        <taxon>Rhabditida</taxon>
        <taxon>Tylenchina</taxon>
        <taxon>Tylenchomorpha</taxon>
        <taxon>Tylenchoidea</taxon>
        <taxon>Meloidogynidae</taxon>
        <taxon>Meloidogyninae</taxon>
        <taxon>Meloidogyne</taxon>
        <taxon>Meloidogyne incognita group</taxon>
    </lineage>
</organism>
<dbReference type="InterPro" id="IPR036770">
    <property type="entry name" value="Ankyrin_rpt-contain_sf"/>
</dbReference>
<evidence type="ECO:0000256" key="1">
    <source>
        <dbReference type="ARBA" id="ARBA00022737"/>
    </source>
</evidence>
<protein>
    <submittedName>
        <fullName evidence="5">Uncharacterized protein</fullName>
    </submittedName>
</protein>
<sequence length="122" mass="13867">MSNFFNKNNKVDRSFVNNFKALPFNPPNFDYHKMEICTAASIGNYALVEEYILHDKELVNYKNKHGWTPLMYASQAGNDEVCKLLLDSGAVLDVKNNKGKTAKELAIDWGHKSIISILDEKN</sequence>
<dbReference type="PROSITE" id="PS50297">
    <property type="entry name" value="ANK_REP_REGION"/>
    <property type="match status" value="1"/>
</dbReference>
<evidence type="ECO:0000313" key="5">
    <source>
        <dbReference type="WBParaSite" id="Minc3s00024g01555"/>
    </source>
</evidence>
<dbReference type="PROSITE" id="PS50088">
    <property type="entry name" value="ANK_REPEAT"/>
    <property type="match status" value="1"/>
</dbReference>
<keyword evidence="2 3" id="KW-0040">ANK repeat</keyword>
<keyword evidence="1" id="KW-0677">Repeat</keyword>
<dbReference type="AlphaFoldDB" id="A0A914KJK1"/>
<keyword evidence="4" id="KW-1185">Reference proteome</keyword>